<keyword evidence="3" id="KW-1185">Reference proteome</keyword>
<dbReference type="EMBL" id="BMXG01000001">
    <property type="protein sequence ID" value="GHB90558.1"/>
    <property type="molecule type" value="Genomic_DNA"/>
</dbReference>
<feature type="signal peptide" evidence="1">
    <location>
        <begin position="1"/>
        <end position="21"/>
    </location>
</feature>
<evidence type="ECO:0000256" key="1">
    <source>
        <dbReference type="SAM" id="SignalP"/>
    </source>
</evidence>
<dbReference type="Proteomes" id="UP000642829">
    <property type="component" value="Unassembled WGS sequence"/>
</dbReference>
<dbReference type="AlphaFoldDB" id="A0A8J3D8X4"/>
<sequence length="242" mass="26656">MLFSKSILASIWILLAAITSASGSKVEPLYEWQFSDPSGTPLSKSQGLKNAEWSADFSDSFADGEGHYRLNRRPGNVSNAFVEIEPITAHGLDHVWLIVEIAGWHFTGSKATETMRVGFVDKAHERRPFVTAQINLQRTAEDQVVVTGEGFGKGAEDSASMPAFTSTQSEPVTFVLELDKGKDRFKLHYRLADGPFIPLGSGEISPDRNGNYLRLGFSGRFDGSGEEFLIDRISVTDKNPIR</sequence>
<protein>
    <submittedName>
        <fullName evidence="2">Uncharacterized protein</fullName>
    </submittedName>
</protein>
<accession>A0A8J3D8X4</accession>
<reference evidence="2" key="1">
    <citation type="journal article" date="2014" name="Int. J. Syst. Evol. Microbiol.">
        <title>Complete genome sequence of Corynebacterium casei LMG S-19264T (=DSM 44701T), isolated from a smear-ripened cheese.</title>
        <authorList>
            <consortium name="US DOE Joint Genome Institute (JGI-PGF)"/>
            <person name="Walter F."/>
            <person name="Albersmeier A."/>
            <person name="Kalinowski J."/>
            <person name="Ruckert C."/>
        </authorList>
    </citation>
    <scope>NUCLEOTIDE SEQUENCE</scope>
    <source>
        <strain evidence="2">KCTC 12870</strain>
    </source>
</reference>
<organism evidence="2 3">
    <name type="scientific">Cerasicoccus arenae</name>
    <dbReference type="NCBI Taxonomy" id="424488"/>
    <lineage>
        <taxon>Bacteria</taxon>
        <taxon>Pseudomonadati</taxon>
        <taxon>Verrucomicrobiota</taxon>
        <taxon>Opitutia</taxon>
        <taxon>Puniceicoccales</taxon>
        <taxon>Cerasicoccaceae</taxon>
        <taxon>Cerasicoccus</taxon>
    </lineage>
</organism>
<gene>
    <name evidence="2" type="ORF">GCM10007047_01650</name>
</gene>
<dbReference type="RefSeq" id="WP_189510881.1">
    <property type="nucleotide sequence ID" value="NZ_BMXG01000001.1"/>
</dbReference>
<evidence type="ECO:0000313" key="2">
    <source>
        <dbReference type="EMBL" id="GHB90558.1"/>
    </source>
</evidence>
<evidence type="ECO:0000313" key="3">
    <source>
        <dbReference type="Proteomes" id="UP000642829"/>
    </source>
</evidence>
<reference evidence="2" key="2">
    <citation type="submission" date="2020-09" db="EMBL/GenBank/DDBJ databases">
        <authorList>
            <person name="Sun Q."/>
            <person name="Kim S."/>
        </authorList>
    </citation>
    <scope>NUCLEOTIDE SEQUENCE</scope>
    <source>
        <strain evidence="2">KCTC 12870</strain>
    </source>
</reference>
<comment type="caution">
    <text evidence="2">The sequence shown here is derived from an EMBL/GenBank/DDBJ whole genome shotgun (WGS) entry which is preliminary data.</text>
</comment>
<keyword evidence="1" id="KW-0732">Signal</keyword>
<name>A0A8J3D8X4_9BACT</name>
<proteinExistence type="predicted"/>
<feature type="chain" id="PRO_5035314662" evidence="1">
    <location>
        <begin position="22"/>
        <end position="242"/>
    </location>
</feature>